<evidence type="ECO:0000259" key="1">
    <source>
        <dbReference type="PROSITE" id="PS51272"/>
    </source>
</evidence>
<name>A0ABX1XP89_9BACL</name>
<dbReference type="EMBL" id="WHNY01000093">
    <property type="protein sequence ID" value="NOU69668.1"/>
    <property type="molecule type" value="Genomic_DNA"/>
</dbReference>
<proteinExistence type="predicted"/>
<accession>A0ABX1XP89</accession>
<dbReference type="InterPro" id="IPR032599">
    <property type="entry name" value="YcdB/YcdC_rep_domain"/>
</dbReference>
<keyword evidence="3" id="KW-1185">Reference proteome</keyword>
<dbReference type="Pfam" id="PF16244">
    <property type="entry name" value="DUF4901"/>
    <property type="match status" value="2"/>
</dbReference>
<organism evidence="2 3">
    <name type="scientific">Paenibacillus plantarum</name>
    <dbReference type="NCBI Taxonomy" id="2654975"/>
    <lineage>
        <taxon>Bacteria</taxon>
        <taxon>Bacillati</taxon>
        <taxon>Bacillota</taxon>
        <taxon>Bacilli</taxon>
        <taxon>Bacillales</taxon>
        <taxon>Paenibacillaceae</taxon>
        <taxon>Paenibacillus</taxon>
    </lineage>
</organism>
<evidence type="ECO:0000313" key="3">
    <source>
        <dbReference type="Proteomes" id="UP000653578"/>
    </source>
</evidence>
<dbReference type="PROSITE" id="PS51272">
    <property type="entry name" value="SLH"/>
    <property type="match status" value="1"/>
</dbReference>
<gene>
    <name evidence="2" type="ORF">GC096_37235</name>
</gene>
<sequence length="840" mass="92748">MNQRINIGIFFSRSCNLFPEHTVKNYMAVGRVQACGSTCRMEIYLRRKMTLKLLKQAGTMVLASTLLLTVAPMGAWAAESVSGSATSAMSSPAYPGQADVSAQDAKITKEQALEYAKAYITLPADYILQSISLNAFYGQNGQNIPTWNISYSKKVKDRYYGSANIAINGLDGTLTSYNMNDNDPEHKPSYPPKVDFQAAKELAAAFVAKVNPSKQKELLYDDSVEKSFRTPLDGNYQYNIRYDRSVGGVPFSGNGLNVNVNGEGQVTSYWYNWDDKVTFDKVSTPISQEKADQLFREKMELALQYQIPYNTQGKRVPIISYFMNSVALDAATGEVWQPFPSLNGNNKPLTDKPLGTKPPATLNLTKEEAVKKVTTTFNLSAEYKLQEASYNESKNPETGETLSSWNMSWAKATSDTAATGKIGAGNNVWASVNSKTGVITNFNYYVPFSSENDKPIEGKVSLDDAIAKSTEFVKAQLPASTDQLVLNVQKEYSQDMLKQMRTWEISYKRVIDGVAVGNEEVRVSIDRVTGAISNYYVSLSDNIAYPAQKPEVISTDKAKALWLAQFDVKLGYVLESNGYTGAIPIEKYRVMVAAGEIPPSAVTDAKAQPKAKLVYSLVPKNVNRDNFILDAESGQWRSAQTGEVISLDKVTVSDIDKHWAQNELQLMLDYQALDVKDGKVNPDQTIKRGELVKMLVIAMNGGNGGIYYGAERAASFADVGNGSKYFAYVENAVDRGLLDVGKEFNPEATMNREEMAQLIVKALGYHSLTKFDGVFNKDFLDAGKVSNVGDAAIVLGLNIMTLSDGYFAPQNEVTKAQAASAFYRFLQTRAELQDKPRYYY</sequence>
<feature type="domain" description="SLH" evidence="1">
    <location>
        <begin position="712"/>
        <end position="773"/>
    </location>
</feature>
<dbReference type="Pfam" id="PF00395">
    <property type="entry name" value="SLH"/>
    <property type="match status" value="2"/>
</dbReference>
<dbReference type="Proteomes" id="UP000653578">
    <property type="component" value="Unassembled WGS sequence"/>
</dbReference>
<evidence type="ECO:0000313" key="2">
    <source>
        <dbReference type="EMBL" id="NOU69668.1"/>
    </source>
</evidence>
<reference evidence="2 3" key="1">
    <citation type="submission" date="2019-10" db="EMBL/GenBank/DDBJ databases">
        <title>Description of Paenibacillus humi sp. nov.</title>
        <authorList>
            <person name="Carlier A."/>
            <person name="Qi S."/>
        </authorList>
    </citation>
    <scope>NUCLEOTIDE SEQUENCE [LARGE SCALE GENOMIC DNA]</scope>
    <source>
        <strain evidence="2 3">LMG 31461</strain>
    </source>
</reference>
<comment type="caution">
    <text evidence="2">The sequence shown here is derived from an EMBL/GenBank/DDBJ whole genome shotgun (WGS) entry which is preliminary data.</text>
</comment>
<protein>
    <recommendedName>
        <fullName evidence="1">SLH domain-containing protein</fullName>
    </recommendedName>
</protein>
<dbReference type="InterPro" id="IPR001119">
    <property type="entry name" value="SLH_dom"/>
</dbReference>